<dbReference type="PROSITE" id="PS00217">
    <property type="entry name" value="SUGAR_TRANSPORT_2"/>
    <property type="match status" value="1"/>
</dbReference>
<keyword evidence="2" id="KW-0813">Transport</keyword>
<keyword evidence="7 8" id="KW-0472">Membrane</keyword>
<evidence type="ECO:0000256" key="3">
    <source>
        <dbReference type="ARBA" id="ARBA00022475"/>
    </source>
</evidence>
<dbReference type="PANTHER" id="PTHR48021">
    <property type="match status" value="1"/>
</dbReference>
<evidence type="ECO:0000313" key="11">
    <source>
        <dbReference type="Proteomes" id="UP001152759"/>
    </source>
</evidence>
<evidence type="ECO:0000259" key="9">
    <source>
        <dbReference type="PROSITE" id="PS50850"/>
    </source>
</evidence>
<feature type="transmembrane region" description="Helical" evidence="8">
    <location>
        <begin position="55"/>
        <end position="76"/>
    </location>
</feature>
<comment type="subcellular location">
    <subcellularLocation>
        <location evidence="1">Cell membrane</location>
        <topology evidence="1">Multi-pass membrane protein</topology>
    </subcellularLocation>
</comment>
<feature type="transmembrane region" description="Helical" evidence="8">
    <location>
        <begin position="344"/>
        <end position="362"/>
    </location>
</feature>
<reference evidence="10" key="1">
    <citation type="submission" date="2021-12" db="EMBL/GenBank/DDBJ databases">
        <authorList>
            <person name="King R."/>
        </authorList>
    </citation>
    <scope>NUCLEOTIDE SEQUENCE</scope>
</reference>
<dbReference type="PRINTS" id="PR00171">
    <property type="entry name" value="SUGRTRNSPORT"/>
</dbReference>
<dbReference type="InterPro" id="IPR005829">
    <property type="entry name" value="Sugar_transporter_CS"/>
</dbReference>
<organism evidence="10 11">
    <name type="scientific">Bemisia tabaci</name>
    <name type="common">Sweetpotato whitefly</name>
    <name type="synonym">Aleurodes tabaci</name>
    <dbReference type="NCBI Taxonomy" id="7038"/>
    <lineage>
        <taxon>Eukaryota</taxon>
        <taxon>Metazoa</taxon>
        <taxon>Ecdysozoa</taxon>
        <taxon>Arthropoda</taxon>
        <taxon>Hexapoda</taxon>
        <taxon>Insecta</taxon>
        <taxon>Pterygota</taxon>
        <taxon>Neoptera</taxon>
        <taxon>Paraneoptera</taxon>
        <taxon>Hemiptera</taxon>
        <taxon>Sternorrhyncha</taxon>
        <taxon>Aleyrodoidea</taxon>
        <taxon>Aleyrodidae</taxon>
        <taxon>Aleyrodinae</taxon>
        <taxon>Bemisia</taxon>
    </lineage>
</organism>
<dbReference type="GO" id="GO:0022857">
    <property type="term" value="F:transmembrane transporter activity"/>
    <property type="evidence" value="ECO:0007669"/>
    <property type="project" value="InterPro"/>
</dbReference>
<feature type="transmembrane region" description="Helical" evidence="8">
    <location>
        <begin position="410"/>
        <end position="432"/>
    </location>
</feature>
<dbReference type="SUPFAM" id="SSF103473">
    <property type="entry name" value="MFS general substrate transporter"/>
    <property type="match status" value="1"/>
</dbReference>
<dbReference type="InterPro" id="IPR003663">
    <property type="entry name" value="Sugar/inositol_transpt"/>
</dbReference>
<dbReference type="PANTHER" id="PTHR48021:SF1">
    <property type="entry name" value="GH07001P-RELATED"/>
    <property type="match status" value="1"/>
</dbReference>
<dbReference type="InterPro" id="IPR036259">
    <property type="entry name" value="MFS_trans_sf"/>
</dbReference>
<feature type="domain" description="Major facilitator superfamily (MFS) profile" evidence="9">
    <location>
        <begin position="1"/>
        <end position="436"/>
    </location>
</feature>
<accession>A0A9P0CF03</accession>
<sequence length="465" mass="51081">MFLTPGVRRQLAAAVTCSLCCLITELMVGWAAPSLKKLREPDSPVHLTRHQEAWVVNAMYYGNIVSPLPSGFLINLIGRKTTLLIVAVLPTMGWVLIYFSTSATMLMVARFLYGLWTGVIMTTLPIYTGEISEPHVRGVFGSFFQICNSVGSNLSFLVAPYVSIQTMAVLCGSVPIMFIILFSQCPESPYYYVMKKRPDAAARSLSWLRGGKPVSEELQVIQTSVANEEKRGSRCINLSVPATRKAFVIVVTMNILQRLSGISFMKAFSSVVMPRVGILSPDHCTIIMGVVWTVSSFICTALIDRAGRKPLLYASSLGIFVSMLWTSAWFYLNDKTDVDVSHLSWLPLAGVLVYGCTFSFGLGPITKLYPGEMFPSDVKGQAAALTVMIAAFSSSVSTGLAPILNENFGVYSNFLIFSLIGLINLLFTYFCVVETKGKSLQLIQAQLRGERLDEIRDSDASEKHA</sequence>
<dbReference type="EMBL" id="OU963864">
    <property type="protein sequence ID" value="CAH0769040.1"/>
    <property type="molecule type" value="Genomic_DNA"/>
</dbReference>
<evidence type="ECO:0000256" key="7">
    <source>
        <dbReference type="ARBA" id="ARBA00023136"/>
    </source>
</evidence>
<keyword evidence="3" id="KW-1003">Cell membrane</keyword>
<dbReference type="KEGG" id="btab:109039048"/>
<gene>
    <name evidence="10" type="ORF">BEMITA_LOCUS6098</name>
</gene>
<feature type="transmembrane region" description="Helical" evidence="8">
    <location>
        <begin position="285"/>
        <end position="303"/>
    </location>
</feature>
<dbReference type="Proteomes" id="UP001152759">
    <property type="component" value="Chromosome 3"/>
</dbReference>
<name>A0A9P0CF03_BEMTA</name>
<dbReference type="AlphaFoldDB" id="A0A9P0CF03"/>
<evidence type="ECO:0000256" key="4">
    <source>
        <dbReference type="ARBA" id="ARBA00022597"/>
    </source>
</evidence>
<dbReference type="GO" id="GO:0005886">
    <property type="term" value="C:plasma membrane"/>
    <property type="evidence" value="ECO:0007669"/>
    <property type="project" value="UniProtKB-SubCell"/>
</dbReference>
<dbReference type="FunFam" id="1.20.1250.20:FF:000218">
    <property type="entry name" value="facilitated trehalose transporter Tret1"/>
    <property type="match status" value="1"/>
</dbReference>
<dbReference type="Pfam" id="PF00083">
    <property type="entry name" value="Sugar_tr"/>
    <property type="match status" value="1"/>
</dbReference>
<keyword evidence="6 8" id="KW-1133">Transmembrane helix</keyword>
<dbReference type="Gene3D" id="1.20.1250.20">
    <property type="entry name" value="MFS general substrate transporter like domains"/>
    <property type="match status" value="1"/>
</dbReference>
<protein>
    <recommendedName>
        <fullName evidence="9">Major facilitator superfamily (MFS) profile domain-containing protein</fullName>
    </recommendedName>
</protein>
<feature type="transmembrane region" description="Helical" evidence="8">
    <location>
        <begin position="310"/>
        <end position="332"/>
    </location>
</feature>
<evidence type="ECO:0000256" key="8">
    <source>
        <dbReference type="SAM" id="Phobius"/>
    </source>
</evidence>
<keyword evidence="11" id="KW-1185">Reference proteome</keyword>
<proteinExistence type="predicted"/>
<feature type="transmembrane region" description="Helical" evidence="8">
    <location>
        <begin position="382"/>
        <end position="404"/>
    </location>
</feature>
<dbReference type="InterPro" id="IPR050549">
    <property type="entry name" value="MFS_Trehalose_Transporter"/>
</dbReference>
<feature type="transmembrane region" description="Helical" evidence="8">
    <location>
        <begin position="83"/>
        <end position="101"/>
    </location>
</feature>
<evidence type="ECO:0000256" key="1">
    <source>
        <dbReference type="ARBA" id="ARBA00004651"/>
    </source>
</evidence>
<dbReference type="InterPro" id="IPR005828">
    <property type="entry name" value="MFS_sugar_transport-like"/>
</dbReference>
<evidence type="ECO:0000313" key="10">
    <source>
        <dbReference type="EMBL" id="CAH0769040.1"/>
    </source>
</evidence>
<evidence type="ECO:0000256" key="5">
    <source>
        <dbReference type="ARBA" id="ARBA00022692"/>
    </source>
</evidence>
<keyword evidence="4" id="KW-0762">Sugar transport</keyword>
<evidence type="ECO:0000256" key="6">
    <source>
        <dbReference type="ARBA" id="ARBA00022989"/>
    </source>
</evidence>
<evidence type="ECO:0000256" key="2">
    <source>
        <dbReference type="ARBA" id="ARBA00022448"/>
    </source>
</evidence>
<dbReference type="InterPro" id="IPR020846">
    <property type="entry name" value="MFS_dom"/>
</dbReference>
<dbReference type="PROSITE" id="PS50850">
    <property type="entry name" value="MFS"/>
    <property type="match status" value="1"/>
</dbReference>
<feature type="transmembrane region" description="Helical" evidence="8">
    <location>
        <begin position="164"/>
        <end position="182"/>
    </location>
</feature>
<feature type="transmembrane region" description="Helical" evidence="8">
    <location>
        <begin position="246"/>
        <end position="265"/>
    </location>
</feature>
<keyword evidence="5 8" id="KW-0812">Transmembrane</keyword>